<evidence type="ECO:0000256" key="1">
    <source>
        <dbReference type="SAM" id="MobiDB-lite"/>
    </source>
</evidence>
<feature type="transmembrane region" description="Helical" evidence="2">
    <location>
        <begin position="117"/>
        <end position="136"/>
    </location>
</feature>
<keyword evidence="2" id="KW-0472">Membrane</keyword>
<gene>
    <name evidence="3" type="ORF">HDF15_004785</name>
</gene>
<keyword evidence="2" id="KW-0812">Transmembrane</keyword>
<feature type="transmembrane region" description="Helical" evidence="2">
    <location>
        <begin position="142"/>
        <end position="167"/>
    </location>
</feature>
<feature type="transmembrane region" description="Helical" evidence="2">
    <location>
        <begin position="179"/>
        <end position="196"/>
    </location>
</feature>
<evidence type="ECO:0008006" key="5">
    <source>
        <dbReference type="Google" id="ProtNLM"/>
    </source>
</evidence>
<feature type="region of interest" description="Disordered" evidence="1">
    <location>
        <begin position="1"/>
        <end position="30"/>
    </location>
</feature>
<proteinExistence type="predicted"/>
<sequence length="323" mass="35767">MSSSLPTRPRNYKRTLPPHRLTLVPPQPHQAPQRTPLALWHLLSLDAPTVAALWTWFVARCVGLHLTTPIAAMFVAVWMLYAADRLLDARPLGAEAYETPIAELEERHRFHHRHKRAFLAVIGCASVGLAVLIHHLNSAALHLHALLASLLFAYFFLIHIFPATPLASETGAHRLPKELAVGIFFPAAIFIPTVAHEPNLRLLLAPNALLFAAVCTLNCLFLYAWEHPGERSSAHWTTRFATGHLASLSGLTALTGVVMTFLEYRHTLAPLWLLAFACSLSAALLLLLHTQRRRLSAIHLRASADLALLTPAILIPLVRVFAR</sequence>
<dbReference type="RefSeq" id="WP_260331291.1">
    <property type="nucleotide sequence ID" value="NZ_JACHIO010000027.1"/>
</dbReference>
<feature type="transmembrane region" description="Helical" evidence="2">
    <location>
        <begin position="245"/>
        <end position="262"/>
    </location>
</feature>
<dbReference type="EMBL" id="JACHIO010000027">
    <property type="protein sequence ID" value="MBB5066408.1"/>
    <property type="molecule type" value="Genomic_DNA"/>
</dbReference>
<evidence type="ECO:0000256" key="2">
    <source>
        <dbReference type="SAM" id="Phobius"/>
    </source>
</evidence>
<feature type="transmembrane region" description="Helical" evidence="2">
    <location>
        <begin position="300"/>
        <end position="322"/>
    </location>
</feature>
<accession>A0A7W8EB73</accession>
<organism evidence="3 4">
    <name type="scientific">Granulicella mallensis</name>
    <dbReference type="NCBI Taxonomy" id="940614"/>
    <lineage>
        <taxon>Bacteria</taxon>
        <taxon>Pseudomonadati</taxon>
        <taxon>Acidobacteriota</taxon>
        <taxon>Terriglobia</taxon>
        <taxon>Terriglobales</taxon>
        <taxon>Acidobacteriaceae</taxon>
        <taxon>Granulicella</taxon>
    </lineage>
</organism>
<name>A0A7W8EB73_9BACT</name>
<keyword evidence="2" id="KW-1133">Transmembrane helix</keyword>
<dbReference type="AlphaFoldDB" id="A0A7W8EB73"/>
<dbReference type="Proteomes" id="UP000584867">
    <property type="component" value="Unassembled WGS sequence"/>
</dbReference>
<feature type="transmembrane region" description="Helical" evidence="2">
    <location>
        <begin position="268"/>
        <end position="288"/>
    </location>
</feature>
<protein>
    <recommendedName>
        <fullName evidence="5">UbiA prenyltransferase</fullName>
    </recommendedName>
</protein>
<feature type="transmembrane region" description="Helical" evidence="2">
    <location>
        <begin position="202"/>
        <end position="225"/>
    </location>
</feature>
<comment type="caution">
    <text evidence="3">The sequence shown here is derived from an EMBL/GenBank/DDBJ whole genome shotgun (WGS) entry which is preliminary data.</text>
</comment>
<reference evidence="3 4" key="1">
    <citation type="submission" date="2020-08" db="EMBL/GenBank/DDBJ databases">
        <title>Genomic Encyclopedia of Type Strains, Phase IV (KMG-V): Genome sequencing to study the core and pangenomes of soil and plant-associated prokaryotes.</title>
        <authorList>
            <person name="Whitman W."/>
        </authorList>
    </citation>
    <scope>NUCLEOTIDE SEQUENCE [LARGE SCALE GENOMIC DNA]</scope>
    <source>
        <strain evidence="3 4">X5P3</strain>
    </source>
</reference>
<evidence type="ECO:0000313" key="4">
    <source>
        <dbReference type="Proteomes" id="UP000584867"/>
    </source>
</evidence>
<evidence type="ECO:0000313" key="3">
    <source>
        <dbReference type="EMBL" id="MBB5066408.1"/>
    </source>
</evidence>
<feature type="transmembrane region" description="Helical" evidence="2">
    <location>
        <begin position="63"/>
        <end position="83"/>
    </location>
</feature>